<keyword evidence="1" id="KW-1133">Transmembrane helix</keyword>
<feature type="transmembrane region" description="Helical" evidence="1">
    <location>
        <begin position="510"/>
        <end position="532"/>
    </location>
</feature>
<evidence type="ECO:0000313" key="3">
    <source>
        <dbReference type="Proteomes" id="UP000799428"/>
    </source>
</evidence>
<keyword evidence="3" id="KW-1185">Reference proteome</keyword>
<feature type="transmembrane region" description="Helical" evidence="1">
    <location>
        <begin position="552"/>
        <end position="574"/>
    </location>
</feature>
<dbReference type="EMBL" id="MU005764">
    <property type="protein sequence ID" value="KAF2714403.1"/>
    <property type="molecule type" value="Genomic_DNA"/>
</dbReference>
<feature type="transmembrane region" description="Helical" evidence="1">
    <location>
        <begin position="476"/>
        <end position="498"/>
    </location>
</feature>
<feature type="transmembrane region" description="Helical" evidence="1">
    <location>
        <begin position="703"/>
        <end position="723"/>
    </location>
</feature>
<dbReference type="Proteomes" id="UP000799428">
    <property type="component" value="Unassembled WGS sequence"/>
</dbReference>
<dbReference type="OrthoDB" id="3525430at2759"/>
<reference evidence="2" key="1">
    <citation type="journal article" date="2020" name="Stud. Mycol.">
        <title>101 Dothideomycetes genomes: a test case for predicting lifestyles and emergence of pathogens.</title>
        <authorList>
            <person name="Haridas S."/>
            <person name="Albert R."/>
            <person name="Binder M."/>
            <person name="Bloem J."/>
            <person name="Labutti K."/>
            <person name="Salamov A."/>
            <person name="Andreopoulos B."/>
            <person name="Baker S."/>
            <person name="Barry K."/>
            <person name="Bills G."/>
            <person name="Bluhm B."/>
            <person name="Cannon C."/>
            <person name="Castanera R."/>
            <person name="Culley D."/>
            <person name="Daum C."/>
            <person name="Ezra D."/>
            <person name="Gonzalez J."/>
            <person name="Henrissat B."/>
            <person name="Kuo A."/>
            <person name="Liang C."/>
            <person name="Lipzen A."/>
            <person name="Lutzoni F."/>
            <person name="Magnuson J."/>
            <person name="Mondo S."/>
            <person name="Nolan M."/>
            <person name="Ohm R."/>
            <person name="Pangilinan J."/>
            <person name="Park H.-J."/>
            <person name="Ramirez L."/>
            <person name="Alfaro M."/>
            <person name="Sun H."/>
            <person name="Tritt A."/>
            <person name="Yoshinaga Y."/>
            <person name="Zwiers L.-H."/>
            <person name="Turgeon B."/>
            <person name="Goodwin S."/>
            <person name="Spatafora J."/>
            <person name="Crous P."/>
            <person name="Grigoriev I."/>
        </authorList>
    </citation>
    <scope>NUCLEOTIDE SEQUENCE</scope>
    <source>
        <strain evidence="2">CBS 279.74</strain>
    </source>
</reference>
<evidence type="ECO:0000313" key="2">
    <source>
        <dbReference type="EMBL" id="KAF2714403.1"/>
    </source>
</evidence>
<sequence length="724" mass="81209">MFKPQDNRNGWVNPEDLVPMPQCIAQQDQTTWLSAMTKCTRKQCTRHFGIICTHHQWLTQLSCLSTEFSSDVVKIYIDYCSRSILAKAQLYLWILGITGRTWLVDVGDTNELESTPLYSLVDGYAPLGVAHRAPTCLTSSVSAPSMEPFQHVMASCAFTSTTQHTGNAARPWEYSESLGSMIPLDSETVGYSLTGRSIRDDHYFDKACFCSTFSVNPKQEPCPGWGIELTRERLWMYATCGPTSVPENWTDVLKMTGSAYIPMEDWHWPARVTDMPKQVTVPAHQCAVNACESDPDGYCNVRRAVDRSCFCHNVSFNSCGSLCEHFEDRIGYVKWLQNLCGKVQGWHGFPDDWRHLAIPLAVDMIPWRWTVKPSNGLNDVSMPLSGSTKATQKCASNGKKLGGIALVNTATFLAIYLSRRTYVNGKSYGFLGHLRPGVWIFNGILVAGLQLLANWFNASLVQNTIGYEDVPVAQLMLLWCTMPRLTWLPVLLIGVQPFEMINFSAAASSLFVEVILQVFSLYYMILTVSYGLEHDFYFGGMEGAEREVSAQVMYAGALLWLMVTAATSVQLMRITPRMKELTRSASLDPPTWQRNHQTTSNIVEEMMAQIHYWHTSLGEKLARYWSEKARALEEESLLGGEGRRDEGYGTLPFKRQHDWVSSKGFVQIYAVPVSSMVLLWIAQWLFWGGFISLSSDEFCLPKVGVLTAVWFASSLAGAAVTAVF</sequence>
<accession>A0A6G1KP34</accession>
<proteinExistence type="predicted"/>
<evidence type="ECO:0000256" key="1">
    <source>
        <dbReference type="SAM" id="Phobius"/>
    </source>
</evidence>
<feature type="transmembrane region" description="Helical" evidence="1">
    <location>
        <begin position="438"/>
        <end position="456"/>
    </location>
</feature>
<organism evidence="2 3">
    <name type="scientific">Pleomassaria siparia CBS 279.74</name>
    <dbReference type="NCBI Taxonomy" id="1314801"/>
    <lineage>
        <taxon>Eukaryota</taxon>
        <taxon>Fungi</taxon>
        <taxon>Dikarya</taxon>
        <taxon>Ascomycota</taxon>
        <taxon>Pezizomycotina</taxon>
        <taxon>Dothideomycetes</taxon>
        <taxon>Pleosporomycetidae</taxon>
        <taxon>Pleosporales</taxon>
        <taxon>Pleomassariaceae</taxon>
        <taxon>Pleomassaria</taxon>
    </lineage>
</organism>
<keyword evidence="1" id="KW-0812">Transmembrane</keyword>
<dbReference type="AlphaFoldDB" id="A0A6G1KP34"/>
<keyword evidence="1" id="KW-0472">Membrane</keyword>
<feature type="transmembrane region" description="Helical" evidence="1">
    <location>
        <begin position="664"/>
        <end position="683"/>
    </location>
</feature>
<gene>
    <name evidence="2" type="ORF">K504DRAFT_420198</name>
</gene>
<feature type="transmembrane region" description="Helical" evidence="1">
    <location>
        <begin position="401"/>
        <end position="417"/>
    </location>
</feature>
<name>A0A6G1KP34_9PLEO</name>
<protein>
    <submittedName>
        <fullName evidence="2">Uncharacterized protein</fullName>
    </submittedName>
</protein>